<gene>
    <name evidence="2" type="ORF">Fcan01_10080</name>
</gene>
<dbReference type="AlphaFoldDB" id="A0A226EC32"/>
<organism evidence="2 3">
    <name type="scientific">Folsomia candida</name>
    <name type="common">Springtail</name>
    <dbReference type="NCBI Taxonomy" id="158441"/>
    <lineage>
        <taxon>Eukaryota</taxon>
        <taxon>Metazoa</taxon>
        <taxon>Ecdysozoa</taxon>
        <taxon>Arthropoda</taxon>
        <taxon>Hexapoda</taxon>
        <taxon>Collembola</taxon>
        <taxon>Entomobryomorpha</taxon>
        <taxon>Isotomoidea</taxon>
        <taxon>Isotomidae</taxon>
        <taxon>Proisotominae</taxon>
        <taxon>Folsomia</taxon>
    </lineage>
</organism>
<reference evidence="2 3" key="1">
    <citation type="submission" date="2015-12" db="EMBL/GenBank/DDBJ databases">
        <title>The genome of Folsomia candida.</title>
        <authorList>
            <person name="Faddeeva A."/>
            <person name="Derks M.F."/>
            <person name="Anvar Y."/>
            <person name="Smit S."/>
            <person name="Van Straalen N."/>
            <person name="Roelofs D."/>
        </authorList>
    </citation>
    <scope>NUCLEOTIDE SEQUENCE [LARGE SCALE GENOMIC DNA]</scope>
    <source>
        <strain evidence="2 3">VU population</strain>
        <tissue evidence="2">Whole body</tissue>
    </source>
</reference>
<keyword evidence="3" id="KW-1185">Reference proteome</keyword>
<dbReference type="EMBL" id="LNIX01000005">
    <property type="protein sequence ID" value="OXA54256.1"/>
    <property type="molecule type" value="Genomic_DNA"/>
</dbReference>
<evidence type="ECO:0000256" key="1">
    <source>
        <dbReference type="SAM" id="Phobius"/>
    </source>
</evidence>
<evidence type="ECO:0000313" key="2">
    <source>
        <dbReference type="EMBL" id="OXA54256.1"/>
    </source>
</evidence>
<feature type="transmembrane region" description="Helical" evidence="1">
    <location>
        <begin position="88"/>
        <end position="107"/>
    </location>
</feature>
<keyword evidence="1" id="KW-1133">Transmembrane helix</keyword>
<accession>A0A226EC32</accession>
<dbReference type="Proteomes" id="UP000198287">
    <property type="component" value="Unassembled WGS sequence"/>
</dbReference>
<proteinExistence type="predicted"/>
<feature type="transmembrane region" description="Helical" evidence="1">
    <location>
        <begin position="46"/>
        <end position="68"/>
    </location>
</feature>
<name>A0A226EC32_FOLCA</name>
<protein>
    <submittedName>
        <fullName evidence="2">Uncharacterized protein</fullName>
    </submittedName>
</protein>
<keyword evidence="1" id="KW-0472">Membrane</keyword>
<comment type="caution">
    <text evidence="2">The sequence shown here is derived from an EMBL/GenBank/DDBJ whole genome shotgun (WGS) entry which is preliminary data.</text>
</comment>
<evidence type="ECO:0000313" key="3">
    <source>
        <dbReference type="Proteomes" id="UP000198287"/>
    </source>
</evidence>
<sequence length="163" mass="19086">MKPYRSETVRLFNLLYYARPFFWYGLPIQVSVNGNCVRLVKSGKLIHTMAPLALSFVNTIVLGLGIPWRMTNPVITKSRRFILSAYQWFLVMEVVYFFLFFMILLGFDDILIQTCNLTDQYIQQLGKAVPAERKLSRRPVFLDRIIRLFVWAGNIGKVCRRIL</sequence>
<keyword evidence="1" id="KW-0812">Transmembrane</keyword>